<dbReference type="EMBL" id="JABBGK010000001">
    <property type="protein sequence ID" value="NML73891.1"/>
    <property type="molecule type" value="Genomic_DNA"/>
</dbReference>
<accession>A0A7Y0FVK1</accession>
<dbReference type="Gene3D" id="3.90.660.10">
    <property type="match status" value="1"/>
</dbReference>
<dbReference type="GO" id="GO:0009851">
    <property type="term" value="P:auxin biosynthetic process"/>
    <property type="evidence" value="ECO:0007669"/>
    <property type="project" value="UniProtKB-KW"/>
</dbReference>
<evidence type="ECO:0000313" key="12">
    <source>
        <dbReference type="Proteomes" id="UP000541470"/>
    </source>
</evidence>
<evidence type="ECO:0000256" key="7">
    <source>
        <dbReference type="ARBA" id="ARBA00023070"/>
    </source>
</evidence>
<dbReference type="PROSITE" id="PS51318">
    <property type="entry name" value="TAT"/>
    <property type="match status" value="1"/>
</dbReference>
<evidence type="ECO:0000259" key="10">
    <source>
        <dbReference type="Pfam" id="PF01593"/>
    </source>
</evidence>
<evidence type="ECO:0000256" key="2">
    <source>
        <dbReference type="ARBA" id="ARBA00004814"/>
    </source>
</evidence>
<evidence type="ECO:0000256" key="9">
    <source>
        <dbReference type="PIRSR" id="PIRSR601613-1"/>
    </source>
</evidence>
<comment type="similarity">
    <text evidence="3">Belongs to the tryptophan 2-monooxygenase family.</text>
</comment>
<name>A0A7Y0FVK1_9HYPH</name>
<dbReference type="GO" id="GO:0050361">
    <property type="term" value="F:tryptophan 2-monooxygenase activity"/>
    <property type="evidence" value="ECO:0007669"/>
    <property type="project" value="UniProtKB-EC"/>
</dbReference>
<evidence type="ECO:0000313" key="11">
    <source>
        <dbReference type="EMBL" id="NML73891.1"/>
    </source>
</evidence>
<keyword evidence="6" id="KW-0560">Oxidoreductase</keyword>
<dbReference type="Proteomes" id="UP000541470">
    <property type="component" value="Unassembled WGS sequence"/>
</dbReference>
<evidence type="ECO:0000256" key="8">
    <source>
        <dbReference type="ARBA" id="ARBA00047321"/>
    </source>
</evidence>
<sequence length="463" mass="48691">MRPELSRRRLLALSAGTAGAFLGGPRLDPAVAASKPAAATATPPRVIIVGAGIAGLAAARMLTDRGIAVVVIEARERIGGRIDTDESLGTPVERGAAWVHGFNGNPVATRVRDAGLTTFFSDYDDYQVWLPGGERPEDWEIEDVFDAFETIVDKAADEADEDADISMFDAIDQLDPGALKDPLSGWMLSSEIEDDAGAPLSEISAAHYGEDSVYEGPDALLPEGYAGVLKALAKGLDIRLGEPVRRIAHGGGGVTVETSKGSHSGAYVISTLPLGVMKAGNVLFDPPLPKAQADAVAAIGFGTVTRVSMRFDACFWPDDVEFLSYAARERGRWPTMVSLKPVNDADVLTLVATGDYAVKADGMTKADLEADIATVLSEMFSKAARPATGLVASQWSRDPFALGAYSFPAVGAKPADFDCLADPVGERLFLAGEHTGFEFHGTVHGAYLSGERAAGQVLKVIGG</sequence>
<reference evidence="11 12" key="1">
    <citation type="submission" date="2020-04" db="EMBL/GenBank/DDBJ databases">
        <title>Rhizobium sp. S-51 isolated from soil.</title>
        <authorList>
            <person name="Dahal R.H."/>
        </authorList>
    </citation>
    <scope>NUCLEOTIDE SEQUENCE [LARGE SCALE GENOMIC DNA]</scope>
    <source>
        <strain evidence="11 12">S-51</strain>
    </source>
</reference>
<keyword evidence="12" id="KW-1185">Reference proteome</keyword>
<proteinExistence type="inferred from homology"/>
<comment type="catalytic activity">
    <reaction evidence="8">
        <text>L-tryptophan + O2 = indole-3-acetamide + CO2 + H2O</text>
        <dbReference type="Rhea" id="RHEA:16165"/>
        <dbReference type="ChEBI" id="CHEBI:15377"/>
        <dbReference type="ChEBI" id="CHEBI:15379"/>
        <dbReference type="ChEBI" id="CHEBI:16031"/>
        <dbReference type="ChEBI" id="CHEBI:16526"/>
        <dbReference type="ChEBI" id="CHEBI:57912"/>
        <dbReference type="EC" id="1.13.12.3"/>
    </reaction>
</comment>
<dbReference type="InterPro" id="IPR001613">
    <property type="entry name" value="Flavin_amine_oxidase"/>
</dbReference>
<comment type="pathway">
    <text evidence="2">Plant hormone metabolism; auxin biosynthesis.</text>
</comment>
<dbReference type="SUPFAM" id="SSF51905">
    <property type="entry name" value="FAD/NAD(P)-binding domain"/>
    <property type="match status" value="1"/>
</dbReference>
<dbReference type="SUPFAM" id="SSF54373">
    <property type="entry name" value="FAD-linked reductases, C-terminal domain"/>
    <property type="match status" value="1"/>
</dbReference>
<feature type="binding site" evidence="9">
    <location>
        <begin position="73"/>
        <end position="74"/>
    </location>
    <ligand>
        <name>FAD</name>
        <dbReference type="ChEBI" id="CHEBI:57692"/>
    </ligand>
</feature>
<feature type="binding site" evidence="9">
    <location>
        <position position="244"/>
    </location>
    <ligand>
        <name>FAD</name>
        <dbReference type="ChEBI" id="CHEBI:57692"/>
    </ligand>
</feature>
<dbReference type="Pfam" id="PF01593">
    <property type="entry name" value="Amino_oxidase"/>
    <property type="match status" value="1"/>
</dbReference>
<gene>
    <name evidence="11" type="ORF">HHL25_07110</name>
</gene>
<dbReference type="InterPro" id="IPR036188">
    <property type="entry name" value="FAD/NAD-bd_sf"/>
</dbReference>
<organism evidence="11 12">
    <name type="scientific">Rhizobium terricola</name>
    <dbReference type="NCBI Taxonomy" id="2728849"/>
    <lineage>
        <taxon>Bacteria</taxon>
        <taxon>Pseudomonadati</taxon>
        <taxon>Pseudomonadota</taxon>
        <taxon>Alphaproteobacteria</taxon>
        <taxon>Hyphomicrobiales</taxon>
        <taxon>Rhizobiaceae</taxon>
        <taxon>Rhizobium/Agrobacterium group</taxon>
        <taxon>Rhizobium</taxon>
    </lineage>
</organism>
<evidence type="ECO:0000256" key="4">
    <source>
        <dbReference type="ARBA" id="ARBA00012535"/>
    </source>
</evidence>
<evidence type="ECO:0000256" key="5">
    <source>
        <dbReference type="ARBA" id="ARBA00017871"/>
    </source>
</evidence>
<evidence type="ECO:0000256" key="3">
    <source>
        <dbReference type="ARBA" id="ARBA00005833"/>
    </source>
</evidence>
<comment type="cofactor">
    <cofactor evidence="1">
        <name>FAD</name>
        <dbReference type="ChEBI" id="CHEBI:57692"/>
    </cofactor>
</comment>
<protein>
    <recommendedName>
        <fullName evidence="5">Tryptophan 2-monooxygenase</fullName>
        <ecNumber evidence="4">1.13.12.3</ecNumber>
    </recommendedName>
</protein>
<evidence type="ECO:0000256" key="1">
    <source>
        <dbReference type="ARBA" id="ARBA00001974"/>
    </source>
</evidence>
<dbReference type="PANTHER" id="PTHR10742">
    <property type="entry name" value="FLAVIN MONOAMINE OXIDASE"/>
    <property type="match status" value="1"/>
</dbReference>
<dbReference type="EC" id="1.13.12.3" evidence="4"/>
<comment type="caution">
    <text evidence="11">The sequence shown here is derived from an EMBL/GenBank/DDBJ whole genome shotgun (WGS) entry which is preliminary data.</text>
</comment>
<dbReference type="PRINTS" id="PR00757">
    <property type="entry name" value="AMINEOXDASEF"/>
</dbReference>
<dbReference type="Gene3D" id="3.50.50.60">
    <property type="entry name" value="FAD/NAD(P)-binding domain"/>
    <property type="match status" value="1"/>
</dbReference>
<evidence type="ECO:0000256" key="6">
    <source>
        <dbReference type="ARBA" id="ARBA00023002"/>
    </source>
</evidence>
<dbReference type="PANTHER" id="PTHR10742:SF410">
    <property type="entry name" value="LYSINE-SPECIFIC HISTONE DEMETHYLASE 2"/>
    <property type="match status" value="1"/>
</dbReference>
<feature type="domain" description="Amine oxidase" evidence="10">
    <location>
        <begin position="53"/>
        <end position="458"/>
    </location>
</feature>
<dbReference type="InterPro" id="IPR050281">
    <property type="entry name" value="Flavin_monoamine_oxidase"/>
</dbReference>
<keyword evidence="7" id="KW-0073">Auxin biosynthesis</keyword>
<dbReference type="AlphaFoldDB" id="A0A7Y0FVK1"/>
<dbReference type="InterPro" id="IPR006311">
    <property type="entry name" value="TAT_signal"/>
</dbReference>
<dbReference type="RefSeq" id="WP_169588580.1">
    <property type="nucleotide sequence ID" value="NZ_JABBGK010000001.1"/>
</dbReference>
<dbReference type="InterPro" id="IPR002937">
    <property type="entry name" value="Amino_oxidase"/>
</dbReference>